<name>A0A086CHG0_9CHRO</name>
<dbReference type="InterPro" id="IPR016047">
    <property type="entry name" value="M23ase_b-sheet_dom"/>
</dbReference>
<dbReference type="Proteomes" id="UP000028922">
    <property type="component" value="Unassembled WGS sequence"/>
</dbReference>
<reference evidence="4 5" key="1">
    <citation type="submission" date="2014-08" db="EMBL/GenBank/DDBJ databases">
        <title>Comparative genomics reveals surprising divergence of two closely related strains of uncultivated UCYN-A cyanobacteria.</title>
        <authorList>
            <person name="Bombar D."/>
            <person name="Heller P."/>
            <person name="Sanchez-Baracaldo P."/>
            <person name="Carter B.J."/>
            <person name="Zert J.P."/>
        </authorList>
    </citation>
    <scope>NUCLEOTIDE SEQUENCE [LARGE SCALE GENOMIC DNA]</scope>
</reference>
<dbReference type="InterPro" id="IPR036779">
    <property type="entry name" value="LysM_dom_sf"/>
</dbReference>
<organism evidence="4 5">
    <name type="scientific">Candidatus Atelocyanobacterium thalassa isolate SIO64986</name>
    <dbReference type="NCBI Taxonomy" id="1527444"/>
    <lineage>
        <taxon>Bacteria</taxon>
        <taxon>Bacillati</taxon>
        <taxon>Cyanobacteriota</taxon>
        <taxon>Cyanophyceae</taxon>
        <taxon>Oscillatoriophycideae</taxon>
        <taxon>Chroococcales</taxon>
        <taxon>Aphanothecaceae</taxon>
        <taxon>Candidatus Atelocyanobacterium</taxon>
        <taxon>Candidatus Atelocyanobacterium thalassae</taxon>
    </lineage>
</organism>
<feature type="region of interest" description="Disordered" evidence="1">
    <location>
        <begin position="249"/>
        <end position="269"/>
    </location>
</feature>
<dbReference type="InterPro" id="IPR011055">
    <property type="entry name" value="Dup_hybrid_motif"/>
</dbReference>
<dbReference type="SUPFAM" id="SSF51261">
    <property type="entry name" value="Duplicated hybrid motif"/>
    <property type="match status" value="1"/>
</dbReference>
<dbReference type="Gene3D" id="3.10.350.10">
    <property type="entry name" value="LysM domain"/>
    <property type="match status" value="1"/>
</dbReference>
<evidence type="ECO:0000256" key="1">
    <source>
        <dbReference type="SAM" id="MobiDB-lite"/>
    </source>
</evidence>
<feature type="transmembrane region" description="Helical" evidence="2">
    <location>
        <begin position="41"/>
        <end position="60"/>
    </location>
</feature>
<dbReference type="Pfam" id="PF01551">
    <property type="entry name" value="Peptidase_M23"/>
    <property type="match status" value="1"/>
</dbReference>
<keyword evidence="2" id="KW-1133">Transmembrane helix</keyword>
<dbReference type="SMART" id="SM00257">
    <property type="entry name" value="LysM"/>
    <property type="match status" value="1"/>
</dbReference>
<evidence type="ECO:0000256" key="2">
    <source>
        <dbReference type="SAM" id="Phobius"/>
    </source>
</evidence>
<dbReference type="InterPro" id="IPR050570">
    <property type="entry name" value="Cell_wall_metabolism_enzyme"/>
</dbReference>
<dbReference type="CDD" id="cd12797">
    <property type="entry name" value="M23_peptidase"/>
    <property type="match status" value="1"/>
</dbReference>
<keyword evidence="2" id="KW-0472">Membrane</keyword>
<dbReference type="PANTHER" id="PTHR21666">
    <property type="entry name" value="PEPTIDASE-RELATED"/>
    <property type="match status" value="1"/>
</dbReference>
<dbReference type="CDD" id="cd00118">
    <property type="entry name" value="LysM"/>
    <property type="match status" value="1"/>
</dbReference>
<dbReference type="AlphaFoldDB" id="A0A086CHG0"/>
<evidence type="ECO:0000313" key="4">
    <source>
        <dbReference type="EMBL" id="KFF41624.1"/>
    </source>
</evidence>
<evidence type="ECO:0000259" key="3">
    <source>
        <dbReference type="PROSITE" id="PS51782"/>
    </source>
</evidence>
<comment type="caution">
    <text evidence="4">The sequence shown here is derived from an EMBL/GenBank/DDBJ whole genome shotgun (WGS) entry which is preliminary data.</text>
</comment>
<dbReference type="eggNOG" id="COG0739">
    <property type="taxonomic scope" value="Bacteria"/>
</dbReference>
<dbReference type="PANTHER" id="PTHR21666:SF270">
    <property type="entry name" value="MUREIN HYDROLASE ACTIVATOR ENVC"/>
    <property type="match status" value="1"/>
</dbReference>
<dbReference type="Pfam" id="PF01476">
    <property type="entry name" value="LysM"/>
    <property type="match status" value="1"/>
</dbReference>
<protein>
    <submittedName>
        <fullName evidence="4">Metalloendopeptidase-like membrane protein</fullName>
    </submittedName>
</protein>
<dbReference type="InterPro" id="IPR018392">
    <property type="entry name" value="LysM"/>
</dbReference>
<proteinExistence type="predicted"/>
<keyword evidence="2" id="KW-0812">Transmembrane</keyword>
<dbReference type="GO" id="GO:0004222">
    <property type="term" value="F:metalloendopeptidase activity"/>
    <property type="evidence" value="ECO:0007669"/>
    <property type="project" value="TreeGrafter"/>
</dbReference>
<sequence length="494" mass="55340">MKDKSDKVITAYSHLLKYVKSENIFFPQTYKNKLISNKKNNLCHSLAMFSLATCIGMFTIKTEIALAVNFSNIKIDINSIRTKPESEPIIKIPSIKNLNQKIIPKSSTGINSKIKIIDYKPVNNFHKINKVVSNNFFKSNNNQIIENTITPFRYITKIIQPKISENIENVYTHEIIPKVALIGDFNSVLSQSSIRMDKKSYRVRVGDTLNSIARSHGISTSELISANHITNVDFIKVNQTLIIPQQDSINNTTNRGKKSKNSTIDSFPKKENQFPRSLIITSEFEATQSTTSGRKKLYQDSKKITDQRDLNKNVTQFNVQKSKLIGVVPNYIDVYNNTFQIPLETNIKPNLPSVSNPDKYLPSAPAKYPGHIWPSKGVITSGFGRRWGRMHKGIDIAAPTGTPIMASASGEVISAGWSSGGYGNLLRIRHPDGSISLYAHNSRLLVRRGQKVKQGQKIAEMGSTGFSTGPHLHYEIHLRGRGAQNPMAFLPKTR</sequence>
<evidence type="ECO:0000313" key="5">
    <source>
        <dbReference type="Proteomes" id="UP000028922"/>
    </source>
</evidence>
<feature type="domain" description="LysM" evidence="3">
    <location>
        <begin position="199"/>
        <end position="243"/>
    </location>
</feature>
<dbReference type="PROSITE" id="PS51782">
    <property type="entry name" value="LYSM"/>
    <property type="match status" value="1"/>
</dbReference>
<dbReference type="EMBL" id="JPSP01000004">
    <property type="protein sequence ID" value="KFF41624.1"/>
    <property type="molecule type" value="Genomic_DNA"/>
</dbReference>
<accession>A0A086CHG0</accession>
<gene>
    <name evidence="4" type="ORF">ucyna2_00499</name>
</gene>
<dbReference type="STRING" id="1527444.ucyna2_00499"/>
<dbReference type="PATRIC" id="fig|1527444.3.peg.478"/>
<dbReference type="Gene3D" id="2.70.70.10">
    <property type="entry name" value="Glucose Permease (Domain IIA)"/>
    <property type="match status" value="1"/>
</dbReference>
<dbReference type="SUPFAM" id="SSF54106">
    <property type="entry name" value="LysM domain"/>
    <property type="match status" value="1"/>
</dbReference>